<comment type="similarity">
    <text evidence="1">Belongs to the helicase family. UvrD subfamily.</text>
</comment>
<dbReference type="InterPro" id="IPR000212">
    <property type="entry name" value="DNA_helicase_UvrD/REP"/>
</dbReference>
<dbReference type="InterPro" id="IPR014016">
    <property type="entry name" value="UvrD-like_ATP-bd"/>
</dbReference>
<proteinExistence type="inferred from homology"/>
<dbReference type="RefSeq" id="WP_086943798.1">
    <property type="nucleotide sequence ID" value="NZ_FONM01000015.1"/>
</dbReference>
<comment type="catalytic activity">
    <reaction evidence="12">
        <text>Couples ATP hydrolysis with the unwinding of duplex DNA by translocating in the 3'-5' direction.</text>
        <dbReference type="EC" id="5.6.2.4"/>
    </reaction>
</comment>
<dbReference type="AlphaFoldDB" id="A0A1W1IJA3"/>
<dbReference type="SUPFAM" id="SSF52540">
    <property type="entry name" value="P-loop containing nucleoside triphosphate hydrolases"/>
    <property type="match status" value="1"/>
</dbReference>
<dbReference type="EC" id="5.6.2.4" evidence="13"/>
<evidence type="ECO:0000256" key="15">
    <source>
        <dbReference type="PROSITE-ProRule" id="PRU00560"/>
    </source>
</evidence>
<dbReference type="PROSITE" id="PS51198">
    <property type="entry name" value="UVRD_HELICASE_ATP_BIND"/>
    <property type="match status" value="1"/>
</dbReference>
<dbReference type="GO" id="GO:0043138">
    <property type="term" value="F:3'-5' DNA helicase activity"/>
    <property type="evidence" value="ECO:0007669"/>
    <property type="project" value="UniProtKB-EC"/>
</dbReference>
<organism evidence="17 18">
    <name type="scientific">Trichococcus pasteurii</name>
    <dbReference type="NCBI Taxonomy" id="43064"/>
    <lineage>
        <taxon>Bacteria</taxon>
        <taxon>Bacillati</taxon>
        <taxon>Bacillota</taxon>
        <taxon>Bacilli</taxon>
        <taxon>Lactobacillales</taxon>
        <taxon>Carnobacteriaceae</taxon>
        <taxon>Trichococcus</taxon>
    </lineage>
</organism>
<keyword evidence="10" id="KW-0234">DNA repair</keyword>
<evidence type="ECO:0000256" key="13">
    <source>
        <dbReference type="ARBA" id="ARBA00034808"/>
    </source>
</evidence>
<dbReference type="InterPro" id="IPR038726">
    <property type="entry name" value="PDDEXK_AddAB-type"/>
</dbReference>
<keyword evidence="4" id="KW-0227">DNA damage</keyword>
<dbReference type="Gene3D" id="1.10.10.160">
    <property type="match status" value="1"/>
</dbReference>
<dbReference type="Gene3D" id="3.90.320.10">
    <property type="match status" value="1"/>
</dbReference>
<dbReference type="Pfam" id="PF00580">
    <property type="entry name" value="UvrD-helicase"/>
    <property type="match status" value="1"/>
</dbReference>
<dbReference type="GO" id="GO:0003677">
    <property type="term" value="F:DNA binding"/>
    <property type="evidence" value="ECO:0007669"/>
    <property type="project" value="UniProtKB-KW"/>
</dbReference>
<reference evidence="18" key="1">
    <citation type="submission" date="2016-04" db="EMBL/GenBank/DDBJ databases">
        <authorList>
            <person name="Strepis N."/>
        </authorList>
    </citation>
    <scope>NUCLEOTIDE SEQUENCE [LARGE SCALE GENOMIC DNA]</scope>
</reference>
<feature type="binding site" evidence="15">
    <location>
        <begin position="26"/>
        <end position="33"/>
    </location>
    <ligand>
        <name>ATP</name>
        <dbReference type="ChEBI" id="CHEBI:30616"/>
    </ligand>
</feature>
<dbReference type="OrthoDB" id="9810135at2"/>
<evidence type="ECO:0000256" key="5">
    <source>
        <dbReference type="ARBA" id="ARBA00022801"/>
    </source>
</evidence>
<evidence type="ECO:0000256" key="2">
    <source>
        <dbReference type="ARBA" id="ARBA00022722"/>
    </source>
</evidence>
<evidence type="ECO:0000256" key="7">
    <source>
        <dbReference type="ARBA" id="ARBA00022839"/>
    </source>
</evidence>
<dbReference type="Proteomes" id="UP000195985">
    <property type="component" value="Unassembled WGS sequence"/>
</dbReference>
<dbReference type="STRING" id="43064.SAMN04488086_11565"/>
<evidence type="ECO:0000259" key="16">
    <source>
        <dbReference type="PROSITE" id="PS51198"/>
    </source>
</evidence>
<evidence type="ECO:0000313" key="18">
    <source>
        <dbReference type="Proteomes" id="UP000195985"/>
    </source>
</evidence>
<dbReference type="Pfam" id="PF12705">
    <property type="entry name" value="PDDEXK_1"/>
    <property type="match status" value="1"/>
</dbReference>
<comment type="catalytic activity">
    <reaction evidence="14">
        <text>ATP + H2O = ADP + phosphate + H(+)</text>
        <dbReference type="Rhea" id="RHEA:13065"/>
        <dbReference type="ChEBI" id="CHEBI:15377"/>
        <dbReference type="ChEBI" id="CHEBI:15378"/>
        <dbReference type="ChEBI" id="CHEBI:30616"/>
        <dbReference type="ChEBI" id="CHEBI:43474"/>
        <dbReference type="ChEBI" id="CHEBI:456216"/>
        <dbReference type="EC" id="5.6.2.4"/>
    </reaction>
</comment>
<dbReference type="GO" id="GO:0033202">
    <property type="term" value="C:DNA helicase complex"/>
    <property type="evidence" value="ECO:0007669"/>
    <property type="project" value="TreeGrafter"/>
</dbReference>
<evidence type="ECO:0000256" key="6">
    <source>
        <dbReference type="ARBA" id="ARBA00022806"/>
    </source>
</evidence>
<dbReference type="InterPro" id="IPR013986">
    <property type="entry name" value="DExx_box_DNA_helicase_dom_sf"/>
</dbReference>
<dbReference type="GO" id="GO:0005524">
    <property type="term" value="F:ATP binding"/>
    <property type="evidence" value="ECO:0007669"/>
    <property type="project" value="UniProtKB-UniRule"/>
</dbReference>
<keyword evidence="7" id="KW-0269">Exonuclease</keyword>
<evidence type="ECO:0000256" key="12">
    <source>
        <dbReference type="ARBA" id="ARBA00034617"/>
    </source>
</evidence>
<evidence type="ECO:0000256" key="8">
    <source>
        <dbReference type="ARBA" id="ARBA00022840"/>
    </source>
</evidence>
<protein>
    <recommendedName>
        <fullName evidence="13">DNA 3'-5' helicase</fullName>
        <ecNumber evidence="13">5.6.2.4</ecNumber>
    </recommendedName>
</protein>
<evidence type="ECO:0000256" key="14">
    <source>
        <dbReference type="ARBA" id="ARBA00048988"/>
    </source>
</evidence>
<evidence type="ECO:0000256" key="3">
    <source>
        <dbReference type="ARBA" id="ARBA00022741"/>
    </source>
</evidence>
<gene>
    <name evidence="17" type="ORF">TPAS_2789</name>
</gene>
<feature type="domain" description="UvrD-like helicase ATP-binding" evidence="16">
    <location>
        <begin position="5"/>
        <end position="298"/>
    </location>
</feature>
<dbReference type="PANTHER" id="PTHR11070">
    <property type="entry name" value="UVRD / RECB / PCRA DNA HELICASE FAMILY MEMBER"/>
    <property type="match status" value="1"/>
</dbReference>
<keyword evidence="9" id="KW-0238">DNA-binding</keyword>
<evidence type="ECO:0000256" key="1">
    <source>
        <dbReference type="ARBA" id="ARBA00009922"/>
    </source>
</evidence>
<dbReference type="InterPro" id="IPR014017">
    <property type="entry name" value="DNA_helicase_UvrD-like_C"/>
</dbReference>
<dbReference type="GO" id="GO:0004527">
    <property type="term" value="F:exonuclease activity"/>
    <property type="evidence" value="ECO:0007669"/>
    <property type="project" value="UniProtKB-KW"/>
</dbReference>
<dbReference type="InterPro" id="IPR027417">
    <property type="entry name" value="P-loop_NTPase"/>
</dbReference>
<accession>A0A1W1IJA3</accession>
<evidence type="ECO:0000256" key="10">
    <source>
        <dbReference type="ARBA" id="ARBA00023204"/>
    </source>
</evidence>
<dbReference type="CDD" id="cd17932">
    <property type="entry name" value="DEXQc_UvrD"/>
    <property type="match status" value="1"/>
</dbReference>
<evidence type="ECO:0000256" key="4">
    <source>
        <dbReference type="ARBA" id="ARBA00022763"/>
    </source>
</evidence>
<evidence type="ECO:0000256" key="11">
    <source>
        <dbReference type="ARBA" id="ARBA00023235"/>
    </source>
</evidence>
<keyword evidence="3 15" id="KW-0547">Nucleotide-binding</keyword>
<sequence>MFDFGRANEAQKQAISNIDGPVLISAGPGTGKTFTLVMRIVYLIQEMEIEPNRIFVTTFTEKASKELLTRISNTLMERNIDVDLKEMYVGTFHSLCLRIIKENLEYSTLRKNFSILDSFDQQYLVYQELNKNFRSVQDLDILIGKLPVWNRAEKICKLVNGLTEELIAIEDIATSTDPEIKVLASLKKKYEEILQKHNRLDFSMIQSHCLELLQNNEQVLEKYQEQFQYMMVDEYQDTNHIQEQLIFLLSKNKNICVVGDDDQALYRFRGATIRNILEFTSKFEHTTEIKLVANYRSNPEIISFYNKWMHDTEELQDFTFQWDKYRIDKTIVPSEFNPTTPNATFKVSGVGSAENWHRKVLKTIRDLEPFIQDYNQIAFLFNSVKGNEAKNLADYLEENGIGVYSPRSNMFFEREEVKIVLGIMLLLFPLYGQKLQRDEFQWIGDLKDYYHDCLIEALRFFKNDKRAQPWLKELTLNHAALIRNTDYSFSGLFYQLLQFEYFHKLMDTDLSSGVADQRAVRNLSILSNLLVKFEYNENISVFTKKNIERVPEQFFNNFIRFLRQGGIEEYQDETEYAPSGCVSFMTIHQSKGMEFPVVFVGSMKHRPKNNADDLLEEVYRQYSGRTSYEPEEKTKIFDYWRLFYVAFSRAQDILVLTTEKKDAGSWQSPSKYLWKAYDSLVEYSPSKIDFSVFELNAVKPIDIKPSYAFTSDVTAYERCSLQYKMYRELGFSPVRSGATLFGSLVHQTIEDIHKSVIRGEGDEISTEQVNTWFDANYASLAESQHSYLAEPTKQAARKQVENYMENTKDTWYLIQEAEVEVSLVKENFILHGQIDLLRGEGNTVEIMDFKAEKKPDLYIEHERIEQYKKQLEVYAHLVEEKYGLTVSQMKLYYTGASNENPIISFPKNSDVIEGTINEFTKVVDKIQQKDFKILSTNYKVCSECDVRFYCNRVEGKNN</sequence>
<keyword evidence="2" id="KW-0540">Nuclease</keyword>
<evidence type="ECO:0000256" key="9">
    <source>
        <dbReference type="ARBA" id="ARBA00023125"/>
    </source>
</evidence>
<dbReference type="PANTHER" id="PTHR11070:SF2">
    <property type="entry name" value="ATP-DEPENDENT DNA HELICASE SRS2"/>
    <property type="match status" value="1"/>
</dbReference>
<dbReference type="InterPro" id="IPR011604">
    <property type="entry name" value="PDDEXK-like_dom_sf"/>
</dbReference>
<keyword evidence="8 15" id="KW-0067">ATP-binding</keyword>
<evidence type="ECO:0000313" key="17">
    <source>
        <dbReference type="EMBL" id="SLM53077.1"/>
    </source>
</evidence>
<keyword evidence="18" id="KW-1185">Reference proteome</keyword>
<keyword evidence="6 15" id="KW-0347">Helicase</keyword>
<dbReference type="GO" id="GO:0005829">
    <property type="term" value="C:cytosol"/>
    <property type="evidence" value="ECO:0007669"/>
    <property type="project" value="TreeGrafter"/>
</dbReference>
<name>A0A1W1IJA3_9LACT</name>
<dbReference type="Gene3D" id="3.40.50.300">
    <property type="entry name" value="P-loop containing nucleotide triphosphate hydrolases"/>
    <property type="match status" value="3"/>
</dbReference>
<keyword evidence="11" id="KW-0413">Isomerase</keyword>
<dbReference type="Pfam" id="PF13361">
    <property type="entry name" value="UvrD_C"/>
    <property type="match status" value="2"/>
</dbReference>
<dbReference type="GO" id="GO:0000725">
    <property type="term" value="P:recombinational repair"/>
    <property type="evidence" value="ECO:0007669"/>
    <property type="project" value="TreeGrafter"/>
</dbReference>
<dbReference type="EMBL" id="FWEY01000011">
    <property type="protein sequence ID" value="SLM53077.1"/>
    <property type="molecule type" value="Genomic_DNA"/>
</dbReference>
<keyword evidence="5 15" id="KW-0378">Hydrolase</keyword>